<comment type="cofactor">
    <cofactor evidence="9">
        <name>Fe(2+)</name>
        <dbReference type="ChEBI" id="CHEBI:29033"/>
    </cofactor>
    <text evidence="9">Binds 1 Fe(2+) ion per subunit.</text>
</comment>
<feature type="binding site" evidence="9">
    <location>
        <position position="232"/>
    </location>
    <ligand>
        <name>Fe cation</name>
        <dbReference type="ChEBI" id="CHEBI:24875"/>
        <note>catalytic</note>
    </ligand>
</feature>
<evidence type="ECO:0000256" key="8">
    <source>
        <dbReference type="ARBA" id="ARBA00047565"/>
    </source>
</evidence>
<comment type="catalytic activity">
    <reaction evidence="8">
        <text>an N(6)-methyladenosine in mRNA + 2-oxoglutarate + O2 = an adenosine in mRNA + formaldehyde + succinate + CO2</text>
        <dbReference type="Rhea" id="RHEA:49520"/>
        <dbReference type="Rhea" id="RHEA-COMP:12414"/>
        <dbReference type="Rhea" id="RHEA-COMP:12417"/>
        <dbReference type="ChEBI" id="CHEBI:15379"/>
        <dbReference type="ChEBI" id="CHEBI:16526"/>
        <dbReference type="ChEBI" id="CHEBI:16810"/>
        <dbReference type="ChEBI" id="CHEBI:16842"/>
        <dbReference type="ChEBI" id="CHEBI:30031"/>
        <dbReference type="ChEBI" id="CHEBI:74411"/>
        <dbReference type="ChEBI" id="CHEBI:74449"/>
        <dbReference type="EC" id="1.14.11.53"/>
    </reaction>
    <physiologicalReaction direction="left-to-right" evidence="8">
        <dbReference type="Rhea" id="RHEA:49521"/>
    </physiologicalReaction>
</comment>
<dbReference type="GO" id="GO:0046872">
    <property type="term" value="F:metal ion binding"/>
    <property type="evidence" value="ECO:0007669"/>
    <property type="project" value="UniProtKB-KW"/>
</dbReference>
<dbReference type="PROSITE" id="PS51471">
    <property type="entry name" value="FE2OG_OXY"/>
    <property type="match status" value="1"/>
</dbReference>
<dbReference type="EMBL" id="CAVMBE010000162">
    <property type="protein sequence ID" value="CAK4034985.1"/>
    <property type="molecule type" value="Genomic_DNA"/>
</dbReference>
<dbReference type="GO" id="GO:1990931">
    <property type="term" value="F:mRNA N6-methyladenosine dioxygenase activity"/>
    <property type="evidence" value="ECO:0007669"/>
    <property type="project" value="UniProtKB-EC"/>
</dbReference>
<dbReference type="AlphaFoldDB" id="A0AAI8Z9L0"/>
<protein>
    <recommendedName>
        <fullName evidence="2">mRNA N(6)-methyladenine demethylase</fullName>
        <ecNumber evidence="2">1.14.11.53</ecNumber>
    </recommendedName>
</protein>
<evidence type="ECO:0000313" key="12">
    <source>
        <dbReference type="Proteomes" id="UP001296104"/>
    </source>
</evidence>
<dbReference type="Proteomes" id="UP001296104">
    <property type="component" value="Unassembled WGS sequence"/>
</dbReference>
<feature type="domain" description="Fe2OG dioxygenase" evidence="10">
    <location>
        <begin position="214"/>
        <end position="327"/>
    </location>
</feature>
<evidence type="ECO:0000256" key="9">
    <source>
        <dbReference type="PIRSR" id="PIRSR604574-2"/>
    </source>
</evidence>
<accession>A0AAI8Z9L0</accession>
<sequence length="334" mass="38097">MANELNAHAKPPAKIREVYKRFQKAKPFELGSHPSVLQFDANTNTRKGIDQRRQCARLPTELRQVFCDFLKTEDGHEPSLSVEEKEIYEVAEIPGLLIYPSFFPREIQLSLLEKLLHRDLSNPQHQTNIHLHYNVLYPPENKSFFAAAARDLLFQPKDPSIHKPLTTPQLLSKKLRWATLGGQYDWTHKVYPTTARPAFPSDVKNLIEGSFPMRAEAAIVNLYSPGDTLSLHRDVSEECDRPLVSVSLGCDAIFICGLDDERVVALRLRSGDAVLMSGESRYAWHGVPRVLEGSCPEWMVEWPGDQHEDWKGWMRGKRINLNVRQMFAKTATEG</sequence>
<dbReference type="GO" id="GO:0005737">
    <property type="term" value="C:cytoplasm"/>
    <property type="evidence" value="ECO:0007669"/>
    <property type="project" value="TreeGrafter"/>
</dbReference>
<keyword evidence="6 9" id="KW-0408">Iron</keyword>
<dbReference type="InterPro" id="IPR037151">
    <property type="entry name" value="AlkB-like_sf"/>
</dbReference>
<gene>
    <name evidence="11" type="ORF">LECACI_7A010143</name>
</gene>
<comment type="similarity">
    <text evidence="1">Belongs to the alkB family.</text>
</comment>
<evidence type="ECO:0000256" key="3">
    <source>
        <dbReference type="ARBA" id="ARBA00022723"/>
    </source>
</evidence>
<dbReference type="FunFam" id="2.60.120.590:FF:000014">
    <property type="entry name" value="Oxidoreductase, 2OG-Fe(II) oxygenase family family"/>
    <property type="match status" value="1"/>
</dbReference>
<dbReference type="Pfam" id="PF13532">
    <property type="entry name" value="2OG-FeII_Oxy_2"/>
    <property type="match status" value="1"/>
</dbReference>
<evidence type="ECO:0000256" key="1">
    <source>
        <dbReference type="ARBA" id="ARBA00007879"/>
    </source>
</evidence>
<proteinExistence type="inferred from homology"/>
<dbReference type="SUPFAM" id="SSF51197">
    <property type="entry name" value="Clavaminate synthase-like"/>
    <property type="match status" value="1"/>
</dbReference>
<dbReference type="InterPro" id="IPR005123">
    <property type="entry name" value="Oxoglu/Fe-dep_dioxygenase_dom"/>
</dbReference>
<evidence type="ECO:0000256" key="5">
    <source>
        <dbReference type="ARBA" id="ARBA00023002"/>
    </source>
</evidence>
<organism evidence="11 12">
    <name type="scientific">Lecanosticta acicola</name>
    <dbReference type="NCBI Taxonomy" id="111012"/>
    <lineage>
        <taxon>Eukaryota</taxon>
        <taxon>Fungi</taxon>
        <taxon>Dikarya</taxon>
        <taxon>Ascomycota</taxon>
        <taxon>Pezizomycotina</taxon>
        <taxon>Dothideomycetes</taxon>
        <taxon>Dothideomycetidae</taxon>
        <taxon>Mycosphaerellales</taxon>
        <taxon>Mycosphaerellaceae</taxon>
        <taxon>Lecanosticta</taxon>
    </lineage>
</organism>
<feature type="binding site" evidence="9">
    <location>
        <position position="285"/>
    </location>
    <ligand>
        <name>Fe cation</name>
        <dbReference type="ChEBI" id="CHEBI:24875"/>
        <note>catalytic</note>
    </ligand>
</feature>
<feature type="binding site" evidence="9">
    <location>
        <position position="234"/>
    </location>
    <ligand>
        <name>Fe cation</name>
        <dbReference type="ChEBI" id="CHEBI:24875"/>
        <note>catalytic</note>
    </ligand>
</feature>
<keyword evidence="12" id="KW-1185">Reference proteome</keyword>
<evidence type="ECO:0000313" key="11">
    <source>
        <dbReference type="EMBL" id="CAK4034985.1"/>
    </source>
</evidence>
<evidence type="ECO:0000256" key="2">
    <source>
        <dbReference type="ARBA" id="ARBA00012931"/>
    </source>
</evidence>
<dbReference type="PANTHER" id="PTHR16557">
    <property type="entry name" value="ALKYLATED DNA REPAIR PROTEIN ALKB-RELATED"/>
    <property type="match status" value="1"/>
</dbReference>
<evidence type="ECO:0000256" key="6">
    <source>
        <dbReference type="ARBA" id="ARBA00023004"/>
    </source>
</evidence>
<reference evidence="11" key="1">
    <citation type="submission" date="2023-11" db="EMBL/GenBank/DDBJ databases">
        <authorList>
            <person name="Alioto T."/>
            <person name="Alioto T."/>
            <person name="Gomez Garrido J."/>
        </authorList>
    </citation>
    <scope>NUCLEOTIDE SEQUENCE</scope>
</reference>
<keyword evidence="4" id="KW-0223">Dioxygenase</keyword>
<dbReference type="InterPro" id="IPR027450">
    <property type="entry name" value="AlkB-like"/>
</dbReference>
<keyword evidence="5" id="KW-0560">Oxidoreductase</keyword>
<comment type="caution">
    <text evidence="11">The sequence shown here is derived from an EMBL/GenBank/DDBJ whole genome shotgun (WGS) entry which is preliminary data.</text>
</comment>
<dbReference type="PANTHER" id="PTHR16557:SF2">
    <property type="entry name" value="NUCLEIC ACID DIOXYGENASE ALKBH1"/>
    <property type="match status" value="1"/>
</dbReference>
<evidence type="ECO:0000256" key="7">
    <source>
        <dbReference type="ARBA" id="ARBA00023026"/>
    </source>
</evidence>
<dbReference type="EC" id="1.14.11.53" evidence="2"/>
<dbReference type="InterPro" id="IPR004574">
    <property type="entry name" value="Alkb"/>
</dbReference>
<dbReference type="GO" id="GO:0005634">
    <property type="term" value="C:nucleus"/>
    <property type="evidence" value="ECO:0007669"/>
    <property type="project" value="TreeGrafter"/>
</dbReference>
<name>A0AAI8Z9L0_9PEZI</name>
<keyword evidence="7" id="KW-0843">Virulence</keyword>
<evidence type="ECO:0000256" key="4">
    <source>
        <dbReference type="ARBA" id="ARBA00022964"/>
    </source>
</evidence>
<dbReference type="Gene3D" id="2.60.120.590">
    <property type="entry name" value="Alpha-ketoglutarate-dependent dioxygenase AlkB-like"/>
    <property type="match status" value="1"/>
</dbReference>
<evidence type="ECO:0000259" key="10">
    <source>
        <dbReference type="PROSITE" id="PS51471"/>
    </source>
</evidence>
<keyword evidence="3 9" id="KW-0479">Metal-binding</keyword>